<comment type="caution">
    <text evidence="2">The sequence shown here is derived from an EMBL/GenBank/DDBJ whole genome shotgun (WGS) entry which is preliminary data.</text>
</comment>
<dbReference type="AlphaFoldDB" id="A0A366CXS7"/>
<sequence length="561" mass="63213">MPITEINFGLTREEQCEQIWQATRERARAQERMRQADVTVMLFDAEMRLQHLVRNEYGLDLVQPSNDTGTIELPLPFDSPAGQWLFEQRERINRGEGRNVNVVIEYCGSRIGALAEYVDLDLDEDGGQVLTVRFLTDMERLKWYSCWSNPWFPEWIQWPQVFMLPGPIPWVLSVMLDLQIQRENASSWLVPSDPMDPDSRDDLDQSGYSMVVAPISFVEAMASGALWGLAISRFKNFHKLMQPMCDDGEIACQIDVYLEGDPEPWPGANLRHGTRIVRFMDRSGTYSGTSHGGTIWDGLIRTVAEFVDDMIDAEQVLGGDFSIPPEYYDPSLPPRTQKQLPFVVFRDGEISGLDRYKYRQTYSKGVQVVTGGHSMPGVNEGISAFIQMVGDLIAAAVVIPPIGGTVDALLAPIYTDALLAFMKAISLARMASQGWTRYFEHFAAGAGKAYTLSALMVLRAGFWKTAGRDSVQFGFRDAAPFIIGQAGHVWLDDRCGFTIRGDRTGRIYMDRVSKVQLTCSRTQRPTWTVTVGRERDIQDPLARAFEQWEEVADALQQLGVF</sequence>
<dbReference type="InterPro" id="IPR029432">
    <property type="entry name" value="Gp28/Gp37-like_dom"/>
</dbReference>
<organism evidence="2 3">
    <name type="scientific">Nocardia puris</name>
    <dbReference type="NCBI Taxonomy" id="208602"/>
    <lineage>
        <taxon>Bacteria</taxon>
        <taxon>Bacillati</taxon>
        <taxon>Actinomycetota</taxon>
        <taxon>Actinomycetes</taxon>
        <taxon>Mycobacteriales</taxon>
        <taxon>Nocardiaceae</taxon>
        <taxon>Nocardia</taxon>
    </lineage>
</organism>
<keyword evidence="3" id="KW-1185">Reference proteome</keyword>
<evidence type="ECO:0000313" key="3">
    <source>
        <dbReference type="Proteomes" id="UP000252586"/>
    </source>
</evidence>
<protein>
    <recommendedName>
        <fullName evidence="1">Gp28/Gp37-like domain-containing protein</fullName>
    </recommendedName>
</protein>
<dbReference type="STRING" id="1210090.GCA_001613185_02431"/>
<dbReference type="Proteomes" id="UP000252586">
    <property type="component" value="Unassembled WGS sequence"/>
</dbReference>
<evidence type="ECO:0000259" key="1">
    <source>
        <dbReference type="Pfam" id="PF14594"/>
    </source>
</evidence>
<dbReference type="RefSeq" id="WP_084537509.1">
    <property type="nucleotide sequence ID" value="NZ_QNRE01000025.1"/>
</dbReference>
<dbReference type="EMBL" id="QNRE01000025">
    <property type="protein sequence ID" value="RBO82064.1"/>
    <property type="molecule type" value="Genomic_DNA"/>
</dbReference>
<proteinExistence type="predicted"/>
<feature type="domain" description="Gp28/Gp37-like" evidence="1">
    <location>
        <begin position="40"/>
        <end position="532"/>
    </location>
</feature>
<dbReference type="OrthoDB" id="4410004at2"/>
<gene>
    <name evidence="2" type="ORF">DFR74_12519</name>
</gene>
<reference evidence="2 3" key="1">
    <citation type="submission" date="2018-06" db="EMBL/GenBank/DDBJ databases">
        <title>Genomic Encyclopedia of Type Strains, Phase IV (KMG-IV): sequencing the most valuable type-strain genomes for metagenomic binning, comparative biology and taxonomic classification.</title>
        <authorList>
            <person name="Goeker M."/>
        </authorList>
    </citation>
    <scope>NUCLEOTIDE SEQUENCE [LARGE SCALE GENOMIC DNA]</scope>
    <source>
        <strain evidence="2 3">DSM 44599</strain>
    </source>
</reference>
<accession>A0A366CXS7</accession>
<dbReference type="Pfam" id="PF14594">
    <property type="entry name" value="Sipho_Gp37"/>
    <property type="match status" value="1"/>
</dbReference>
<name>A0A366CXS7_9NOCA</name>
<evidence type="ECO:0000313" key="2">
    <source>
        <dbReference type="EMBL" id="RBO82064.1"/>
    </source>
</evidence>